<evidence type="ECO:0000313" key="1">
    <source>
        <dbReference type="EMBL" id="KAJ9707510.1"/>
    </source>
</evidence>
<organism evidence="1 2">
    <name type="scientific">Vitis rotundifolia</name>
    <name type="common">Muscadine grape</name>
    <dbReference type="NCBI Taxonomy" id="103349"/>
    <lineage>
        <taxon>Eukaryota</taxon>
        <taxon>Viridiplantae</taxon>
        <taxon>Streptophyta</taxon>
        <taxon>Embryophyta</taxon>
        <taxon>Tracheophyta</taxon>
        <taxon>Spermatophyta</taxon>
        <taxon>Magnoliopsida</taxon>
        <taxon>eudicotyledons</taxon>
        <taxon>Gunneridae</taxon>
        <taxon>Pentapetalae</taxon>
        <taxon>rosids</taxon>
        <taxon>Vitales</taxon>
        <taxon>Vitaceae</taxon>
        <taxon>Viteae</taxon>
        <taxon>Vitis</taxon>
    </lineage>
</organism>
<dbReference type="Proteomes" id="UP001168098">
    <property type="component" value="Unassembled WGS sequence"/>
</dbReference>
<name>A0AA39AI83_VITRO</name>
<dbReference type="AlphaFoldDB" id="A0AA39AI83"/>
<comment type="caution">
    <text evidence="1">The sequence shown here is derived from an EMBL/GenBank/DDBJ whole genome shotgun (WGS) entry which is preliminary data.</text>
</comment>
<keyword evidence="2" id="KW-1185">Reference proteome</keyword>
<protein>
    <submittedName>
        <fullName evidence="1">Uncharacterized protein</fullName>
    </submittedName>
</protein>
<dbReference type="EMBL" id="JARBHA010000002">
    <property type="protein sequence ID" value="KAJ9707510.1"/>
    <property type="molecule type" value="Genomic_DNA"/>
</dbReference>
<evidence type="ECO:0000313" key="2">
    <source>
        <dbReference type="Proteomes" id="UP001168098"/>
    </source>
</evidence>
<accession>A0AA39AI83</accession>
<sequence length="58" mass="6560">MPLSQAFRKLTDAGLLTLLAPRLLPQPISPQFRMDLHCAYHQGPTHETNHCTALRHTI</sequence>
<reference evidence="1 2" key="1">
    <citation type="journal article" date="2023" name="BMC Biotechnol.">
        <title>Vitis rotundifolia cv Carlos genome sequencing.</title>
        <authorList>
            <person name="Huff M."/>
            <person name="Hulse-Kemp A."/>
            <person name="Scheffler B."/>
            <person name="Youngblood R."/>
            <person name="Simpson S."/>
            <person name="Babiker E."/>
            <person name="Staton M."/>
        </authorList>
    </citation>
    <scope>NUCLEOTIDE SEQUENCE [LARGE SCALE GENOMIC DNA]</scope>
    <source>
        <tissue evidence="1">Leaf</tissue>
    </source>
</reference>
<proteinExistence type="predicted"/>
<gene>
    <name evidence="1" type="ORF">PVL29_002513</name>
</gene>